<dbReference type="GO" id="GO:0005524">
    <property type="term" value="F:ATP binding"/>
    <property type="evidence" value="ECO:0007669"/>
    <property type="project" value="UniProtKB-KW"/>
</dbReference>
<name>A0ABC9U155_CLOSY</name>
<evidence type="ECO:0000256" key="7">
    <source>
        <dbReference type="ARBA" id="ARBA00023125"/>
    </source>
</evidence>
<evidence type="ECO:0000256" key="2">
    <source>
        <dbReference type="ARBA" id="ARBA00010708"/>
    </source>
</evidence>
<dbReference type="Proteomes" id="UP000016491">
    <property type="component" value="Unassembled WGS sequence"/>
</dbReference>
<evidence type="ECO:0000256" key="6">
    <source>
        <dbReference type="ARBA" id="ARBA00023029"/>
    </source>
</evidence>
<dbReference type="GO" id="GO:0003918">
    <property type="term" value="F:DNA topoisomerase type II (double strand cut, ATP-hydrolyzing) activity"/>
    <property type="evidence" value="ECO:0007669"/>
    <property type="project" value="UniProtKB-EC"/>
</dbReference>
<keyword evidence="6" id="KW-0799">Topoisomerase</keyword>
<dbReference type="InterPro" id="IPR014721">
    <property type="entry name" value="Ribsml_uS5_D2-typ_fold_subgr"/>
</dbReference>
<dbReference type="SUPFAM" id="SSF54211">
    <property type="entry name" value="Ribosomal protein S5 domain 2-like"/>
    <property type="match status" value="1"/>
</dbReference>
<accession>A0ABC9U155</accession>
<evidence type="ECO:0000256" key="3">
    <source>
        <dbReference type="ARBA" id="ARBA00012895"/>
    </source>
</evidence>
<dbReference type="Pfam" id="PF00204">
    <property type="entry name" value="DNA_gyraseB"/>
    <property type="match status" value="1"/>
</dbReference>
<comment type="caution">
    <text evidence="10">The sequence shown here is derived from an EMBL/GenBank/DDBJ whole genome shotgun (WGS) entry which is preliminary data.</text>
</comment>
<dbReference type="EMBL" id="AWSU01000093">
    <property type="protein sequence ID" value="ERI79056.1"/>
    <property type="molecule type" value="Genomic_DNA"/>
</dbReference>
<gene>
    <name evidence="10" type="ORF">CLOSYM_01136</name>
</gene>
<dbReference type="InterPro" id="IPR013506">
    <property type="entry name" value="Topo_IIA_bsu_dom2"/>
</dbReference>
<keyword evidence="4" id="KW-0547">Nucleotide-binding</keyword>
<keyword evidence="8" id="KW-0413">Isomerase</keyword>
<comment type="catalytic activity">
    <reaction evidence="1">
        <text>ATP-dependent breakage, passage and rejoining of double-stranded DNA.</text>
        <dbReference type="EC" id="5.6.2.2"/>
    </reaction>
</comment>
<sequence length="101" mass="11855">MNSQITQEGGAHVEGLMKGVRRTLKRILEEYGNKLMPGDVLEYLNYVVHLRIEKPRWCGSRKTRLKNLEVKLAVEKQVEEQKYVFLKQDISPLKSIYFSLF</sequence>
<evidence type="ECO:0000256" key="4">
    <source>
        <dbReference type="ARBA" id="ARBA00022741"/>
    </source>
</evidence>
<dbReference type="PANTHER" id="PTHR45866:SF1">
    <property type="entry name" value="DNA GYRASE SUBUNIT B, MITOCHONDRIAL"/>
    <property type="match status" value="1"/>
</dbReference>
<dbReference type="InterPro" id="IPR020568">
    <property type="entry name" value="Ribosomal_Su5_D2-typ_SF"/>
</dbReference>
<protein>
    <recommendedName>
        <fullName evidence="3">DNA topoisomerase (ATP-hydrolyzing)</fullName>
        <ecNumber evidence="3">5.6.2.2</ecNumber>
    </recommendedName>
</protein>
<dbReference type="GO" id="GO:0003677">
    <property type="term" value="F:DNA binding"/>
    <property type="evidence" value="ECO:0007669"/>
    <property type="project" value="UniProtKB-KW"/>
</dbReference>
<dbReference type="PANTHER" id="PTHR45866">
    <property type="entry name" value="DNA GYRASE/TOPOISOMERASE SUBUNIT B"/>
    <property type="match status" value="1"/>
</dbReference>
<evidence type="ECO:0000313" key="10">
    <source>
        <dbReference type="EMBL" id="ERI79056.1"/>
    </source>
</evidence>
<evidence type="ECO:0000256" key="5">
    <source>
        <dbReference type="ARBA" id="ARBA00022840"/>
    </source>
</evidence>
<keyword evidence="5" id="KW-0067">ATP-binding</keyword>
<dbReference type="AlphaFoldDB" id="A0ABC9U155"/>
<feature type="domain" description="DNA topoisomerase type IIA subunit B" evidence="9">
    <location>
        <begin position="2"/>
        <end position="96"/>
    </location>
</feature>
<reference evidence="10 11" key="1">
    <citation type="submission" date="2013-07" db="EMBL/GenBank/DDBJ databases">
        <authorList>
            <person name="Weinstock G."/>
            <person name="Sodergren E."/>
            <person name="Wylie T."/>
            <person name="Fulton L."/>
            <person name="Fulton R."/>
            <person name="Fronick C."/>
            <person name="O'Laughlin M."/>
            <person name="Godfrey J."/>
            <person name="Miner T."/>
            <person name="Herter B."/>
            <person name="Appelbaum E."/>
            <person name="Cordes M."/>
            <person name="Lek S."/>
            <person name="Wollam A."/>
            <person name="Pepin K.H."/>
            <person name="Palsikar V.B."/>
            <person name="Mitreva M."/>
            <person name="Wilson R.K."/>
        </authorList>
    </citation>
    <scope>NUCLEOTIDE SEQUENCE [LARGE SCALE GENOMIC DNA]</scope>
    <source>
        <strain evidence="10 11">ATCC 14940</strain>
    </source>
</reference>
<evidence type="ECO:0000256" key="8">
    <source>
        <dbReference type="ARBA" id="ARBA00023235"/>
    </source>
</evidence>
<organism evidence="10 11">
    <name type="scientific">[Clostridium] symbiosum ATCC 14940</name>
    <dbReference type="NCBI Taxonomy" id="411472"/>
    <lineage>
        <taxon>Bacteria</taxon>
        <taxon>Bacillati</taxon>
        <taxon>Bacillota</taxon>
        <taxon>Clostridia</taxon>
        <taxon>Lachnospirales</taxon>
        <taxon>Lachnospiraceae</taxon>
        <taxon>Otoolea</taxon>
    </lineage>
</organism>
<evidence type="ECO:0000259" key="9">
    <source>
        <dbReference type="Pfam" id="PF00204"/>
    </source>
</evidence>
<proteinExistence type="inferred from homology"/>
<keyword evidence="7" id="KW-0238">DNA-binding</keyword>
<evidence type="ECO:0000256" key="1">
    <source>
        <dbReference type="ARBA" id="ARBA00000185"/>
    </source>
</evidence>
<comment type="similarity">
    <text evidence="2">Belongs to the type II topoisomerase GyrB family.</text>
</comment>
<dbReference type="Gene3D" id="3.30.230.10">
    <property type="match status" value="1"/>
</dbReference>
<evidence type="ECO:0000313" key="11">
    <source>
        <dbReference type="Proteomes" id="UP000016491"/>
    </source>
</evidence>
<dbReference type="EC" id="5.6.2.2" evidence="3"/>
<dbReference type="RefSeq" id="WP_021641859.1">
    <property type="nucleotide sequence ID" value="NZ_KE992883.1"/>
</dbReference>